<evidence type="ECO:0000313" key="6">
    <source>
        <dbReference type="EMBL" id="AJB42872.1"/>
    </source>
</evidence>
<evidence type="ECO:0000313" key="7">
    <source>
        <dbReference type="Proteomes" id="UP000266720"/>
    </source>
</evidence>
<dbReference type="PROSITE" id="PS50893">
    <property type="entry name" value="ABC_TRANSPORTER_2"/>
    <property type="match status" value="1"/>
</dbReference>
<dbReference type="InterPro" id="IPR050763">
    <property type="entry name" value="ABC_transporter_ATP-binding"/>
</dbReference>
<dbReference type="PANTHER" id="PTHR42711">
    <property type="entry name" value="ABC TRANSPORTER ATP-BINDING PROTEIN"/>
    <property type="match status" value="1"/>
</dbReference>
<dbReference type="STRING" id="697581.TCARB_1836"/>
<dbReference type="InterPro" id="IPR027417">
    <property type="entry name" value="P-loop_NTPase"/>
</dbReference>
<keyword evidence="2" id="KW-0813">Transport</keyword>
<dbReference type="SUPFAM" id="SSF52540">
    <property type="entry name" value="P-loop containing nucleoside triphosphate hydrolases"/>
    <property type="match status" value="1"/>
</dbReference>
<dbReference type="AlphaFoldDB" id="A0A3G1A794"/>
<keyword evidence="4" id="KW-0067">ATP-binding</keyword>
<evidence type="ECO:0000256" key="3">
    <source>
        <dbReference type="ARBA" id="ARBA00022741"/>
    </source>
</evidence>
<organism evidence="6 7">
    <name type="scientific">Thermofilum adornatum 1505</name>
    <dbReference type="NCBI Taxonomy" id="697581"/>
    <lineage>
        <taxon>Archaea</taxon>
        <taxon>Thermoproteota</taxon>
        <taxon>Thermoprotei</taxon>
        <taxon>Thermofilales</taxon>
        <taxon>Thermofilaceae</taxon>
        <taxon>Thermofilum</taxon>
    </lineage>
</organism>
<dbReference type="PANTHER" id="PTHR42711:SF5">
    <property type="entry name" value="ABC TRANSPORTER ATP-BINDING PROTEIN NATA"/>
    <property type="match status" value="1"/>
</dbReference>
<reference evidence="7" key="1">
    <citation type="book" date="2010" name="EXTREMOPHILES" publisher="0:0-0">
        <title>Complete genome sequences of ten hyperthermophilic archaea reveal their metabolic capabilities and possible ecological roles.</title>
        <editorList>
            <person name="?"/>
        </editorList>
        <authorList>
            <person name="Ravin N.V."/>
            <person name="Mardanov A.V."/>
            <person name="Bonch-Osmolovskaya E.A."/>
            <person name="Skryabin K.G."/>
        </authorList>
    </citation>
    <scope>NUCLEOTIDE SEQUENCE [LARGE SCALE GENOMIC DNA]</scope>
    <source>
        <strain evidence="7">1505</strain>
    </source>
</reference>
<feature type="domain" description="ABC transporter" evidence="5">
    <location>
        <begin position="36"/>
        <end position="271"/>
    </location>
</feature>
<accession>A0A3G1A794</accession>
<dbReference type="Pfam" id="PF00005">
    <property type="entry name" value="ABC_tran"/>
    <property type="match status" value="1"/>
</dbReference>
<name>A0A3G1A794_9CREN</name>
<dbReference type="KEGG" id="tcb:TCARB_1836"/>
<dbReference type="InterPro" id="IPR003439">
    <property type="entry name" value="ABC_transporter-like_ATP-bd"/>
</dbReference>
<gene>
    <name evidence="6" type="ORF">TCARB_1836</name>
</gene>
<evidence type="ECO:0000256" key="4">
    <source>
        <dbReference type="ARBA" id="ARBA00022840"/>
    </source>
</evidence>
<dbReference type="Gene3D" id="3.40.50.300">
    <property type="entry name" value="P-loop containing nucleotide triphosphate hydrolases"/>
    <property type="match status" value="1"/>
</dbReference>
<proteinExistence type="inferred from homology"/>
<evidence type="ECO:0000256" key="2">
    <source>
        <dbReference type="ARBA" id="ARBA00022448"/>
    </source>
</evidence>
<dbReference type="GO" id="GO:0005524">
    <property type="term" value="F:ATP binding"/>
    <property type="evidence" value="ECO:0007669"/>
    <property type="project" value="UniProtKB-KW"/>
</dbReference>
<comment type="similarity">
    <text evidence="1">Belongs to the ABC transporter superfamily.</text>
</comment>
<keyword evidence="3" id="KW-0547">Nucleotide-binding</keyword>
<sequence length="357" mass="39212">MLSGDAVFAEGLTRVYRILGAGFYDPGSLYDVFGSRFVYEVFMRAVVRKREVYALSGVSLRVGEGEFVCVLGPNGSGKTTLIKILAGIIPPSSGRAEVMGYDVVKERDMAVRQVTYIPSLAAAGAWAQAKLTVKQNLRIMSRLFGARFEDVLDLAGRFGLGDVLDRPFGSLSTGQQARVGLLIGLLKRSPVYLLDEPTMGLSPEVARMLRGYLLDLNRRLGVTVLYATHHPLEAQEVASRVIIMDRGRVIADGSVGELVRSSGVEESIVLEAYRVYFDLGGLLREFGPSYVEVRPLRSEVGEYEAVLGVRDSDEVLPRLLNELISRGARVSRLSVRRASLEDAYLYYVGSARGERYG</sequence>
<protein>
    <submittedName>
        <fullName evidence="6">Daunorubicin resistance ABC transporter ATPase subunit</fullName>
    </submittedName>
</protein>
<dbReference type="EMBL" id="CP007493">
    <property type="protein sequence ID" value="AJB42872.1"/>
    <property type="molecule type" value="Genomic_DNA"/>
</dbReference>
<dbReference type="Proteomes" id="UP000266720">
    <property type="component" value="Chromosome"/>
</dbReference>
<evidence type="ECO:0000259" key="5">
    <source>
        <dbReference type="PROSITE" id="PS50893"/>
    </source>
</evidence>
<dbReference type="SMART" id="SM00382">
    <property type="entry name" value="AAA"/>
    <property type="match status" value="1"/>
</dbReference>
<dbReference type="InterPro" id="IPR003593">
    <property type="entry name" value="AAA+_ATPase"/>
</dbReference>
<evidence type="ECO:0000256" key="1">
    <source>
        <dbReference type="ARBA" id="ARBA00005417"/>
    </source>
</evidence>
<dbReference type="GO" id="GO:0016887">
    <property type="term" value="F:ATP hydrolysis activity"/>
    <property type="evidence" value="ECO:0007669"/>
    <property type="project" value="InterPro"/>
</dbReference>